<dbReference type="HOGENOM" id="CLU_010186_7_0_5"/>
<keyword evidence="9 11" id="KW-0501">Molybdenum cofactor biosynthesis</keyword>
<dbReference type="InterPro" id="IPR005110">
    <property type="entry name" value="MoeA_linker/N"/>
</dbReference>
<keyword evidence="6 11" id="KW-0808">Transferase</keyword>
<reference evidence="13 14" key="1">
    <citation type="journal article" date="2011" name="J. Bacteriol.">
        <title>Complete genome sequences of the chemolithoautotrophic Oligotropha carboxidovorans strains OM4 and OM5.</title>
        <authorList>
            <person name="Volland S."/>
            <person name="Rachinger M."/>
            <person name="Strittmatter A."/>
            <person name="Daniel R."/>
            <person name="Gottschalk G."/>
            <person name="Meyer O."/>
        </authorList>
    </citation>
    <scope>NUCLEOTIDE SEQUENCE [LARGE SCALE GENOMIC DNA]</scope>
    <source>
        <strain evidence="14">ATCC 49405 / DSM 1227 / KCTC 32145 / OM5</strain>
    </source>
</reference>
<dbReference type="EMBL" id="CP002826">
    <property type="protein sequence ID" value="AEI06441.1"/>
    <property type="molecule type" value="Genomic_DNA"/>
</dbReference>
<comment type="similarity">
    <text evidence="4 11">Belongs to the MoeA family.</text>
</comment>
<dbReference type="OrthoDB" id="9804758at2"/>
<sequence>MSLMSVADALNSILDGVTPLPEEDVSLDDALHRTLSRDLAALRTQPPAPMSAMDGYAVRTTDAAKGARLTVIGESAAGRPFEGPAIGPNEAVRIFTGGVVPAGADTIVIQEDVEREHNFITLAEAAPKPRHIREAGLDFREGDVMLRRGTLLSDRDLSLAASMNHPTLPVHRKPKIAILATGDELVMPGSQTGPGQIIYSNAYAIQALMRSTGAETISLGIAHDTMEDTCAAIRRAKEMGADLLITSGGASVGDHDMVKPALEAEGTDIKFWKIALRPGKPMMHGRCGSMRVIGLPGNPSSSYVCSFVFAVPLIRAMLGRAQVNHCIETAILGHALPPNDHRQEYLRARVLNDNGVAIATTVNLQDSSLLGNLSAADVLLVRPPLAPAAQAGERCDVIRLPA</sequence>
<proteinExistence type="inferred from homology"/>
<gene>
    <name evidence="13" type="primary">moeA3</name>
    <name evidence="13" type="ordered locus">OCA5_c17270</name>
</gene>
<dbReference type="SUPFAM" id="SSF63882">
    <property type="entry name" value="MoeA N-terminal region -like"/>
    <property type="match status" value="1"/>
</dbReference>
<feature type="domain" description="MoaB/Mog" evidence="12">
    <location>
        <begin position="177"/>
        <end position="316"/>
    </location>
</feature>
<dbReference type="UniPathway" id="UPA00344"/>
<comment type="function">
    <text evidence="2 11">Catalyzes the insertion of molybdate into adenylated molybdopterin with the concomitant release of AMP.</text>
</comment>
<dbReference type="GO" id="GO:0006777">
    <property type="term" value="P:Mo-molybdopterin cofactor biosynthetic process"/>
    <property type="evidence" value="ECO:0007669"/>
    <property type="project" value="UniProtKB-UniRule"/>
</dbReference>
<name>B6JG31_AFIC5</name>
<evidence type="ECO:0000256" key="9">
    <source>
        <dbReference type="ARBA" id="ARBA00023150"/>
    </source>
</evidence>
<comment type="cofactor">
    <cofactor evidence="1 11">
        <name>Mg(2+)</name>
        <dbReference type="ChEBI" id="CHEBI:18420"/>
    </cofactor>
</comment>
<evidence type="ECO:0000256" key="7">
    <source>
        <dbReference type="ARBA" id="ARBA00022723"/>
    </source>
</evidence>
<comment type="catalytic activity">
    <reaction evidence="10">
        <text>adenylyl-molybdopterin + molybdate = Mo-molybdopterin + AMP + H(+)</text>
        <dbReference type="Rhea" id="RHEA:35047"/>
        <dbReference type="ChEBI" id="CHEBI:15378"/>
        <dbReference type="ChEBI" id="CHEBI:36264"/>
        <dbReference type="ChEBI" id="CHEBI:62727"/>
        <dbReference type="ChEBI" id="CHEBI:71302"/>
        <dbReference type="ChEBI" id="CHEBI:456215"/>
        <dbReference type="EC" id="2.10.1.1"/>
    </reaction>
</comment>
<evidence type="ECO:0000256" key="1">
    <source>
        <dbReference type="ARBA" id="ARBA00001946"/>
    </source>
</evidence>
<dbReference type="EC" id="2.10.1.1" evidence="11"/>
<comment type="pathway">
    <text evidence="3 11">Cofactor biosynthesis; molybdopterin biosynthesis.</text>
</comment>
<dbReference type="InterPro" id="IPR038987">
    <property type="entry name" value="MoeA-like"/>
</dbReference>
<dbReference type="CDD" id="cd00887">
    <property type="entry name" value="MoeA"/>
    <property type="match status" value="1"/>
</dbReference>
<dbReference type="KEGG" id="oca:OCAR_6307"/>
<dbReference type="Gene3D" id="2.170.190.11">
    <property type="entry name" value="Molybdopterin biosynthesis moea protein, domain 3"/>
    <property type="match status" value="1"/>
</dbReference>
<dbReference type="AlphaFoldDB" id="B6JG31"/>
<keyword evidence="7 11" id="KW-0479">Metal-binding</keyword>
<dbReference type="InterPro" id="IPR036425">
    <property type="entry name" value="MoaB/Mog-like_dom_sf"/>
</dbReference>
<evidence type="ECO:0000313" key="13">
    <source>
        <dbReference type="EMBL" id="AEI06441.1"/>
    </source>
</evidence>
<keyword evidence="5 11" id="KW-0500">Molybdenum</keyword>
<dbReference type="FunFam" id="3.40.980.10:FF:000004">
    <property type="entry name" value="Molybdopterin molybdenumtransferase"/>
    <property type="match status" value="1"/>
</dbReference>
<dbReference type="NCBIfam" id="NF045515">
    <property type="entry name" value="Glp_gephyrin"/>
    <property type="match status" value="1"/>
</dbReference>
<dbReference type="STRING" id="504832.OCA5_c17270"/>
<dbReference type="InterPro" id="IPR036688">
    <property type="entry name" value="MoeA_C_domain_IV_sf"/>
</dbReference>
<dbReference type="NCBIfam" id="TIGR00177">
    <property type="entry name" value="molyb_syn"/>
    <property type="match status" value="1"/>
</dbReference>
<evidence type="ECO:0000256" key="8">
    <source>
        <dbReference type="ARBA" id="ARBA00022842"/>
    </source>
</evidence>
<dbReference type="Gene3D" id="3.40.980.10">
    <property type="entry name" value="MoaB/Mog-like domain"/>
    <property type="match status" value="1"/>
</dbReference>
<dbReference type="Gene3D" id="2.40.340.10">
    <property type="entry name" value="MoeA, C-terminal, domain IV"/>
    <property type="match status" value="1"/>
</dbReference>
<dbReference type="PANTHER" id="PTHR10192:SF5">
    <property type="entry name" value="GEPHYRIN"/>
    <property type="match status" value="1"/>
</dbReference>
<dbReference type="Proteomes" id="UP000007730">
    <property type="component" value="Chromosome"/>
</dbReference>
<evidence type="ECO:0000256" key="11">
    <source>
        <dbReference type="RuleBase" id="RU365090"/>
    </source>
</evidence>
<dbReference type="Pfam" id="PF03453">
    <property type="entry name" value="MoeA_N"/>
    <property type="match status" value="1"/>
</dbReference>
<evidence type="ECO:0000256" key="4">
    <source>
        <dbReference type="ARBA" id="ARBA00010763"/>
    </source>
</evidence>
<dbReference type="SUPFAM" id="SSF53218">
    <property type="entry name" value="Molybdenum cofactor biosynthesis proteins"/>
    <property type="match status" value="1"/>
</dbReference>
<protein>
    <recommendedName>
        <fullName evidence="11">Molybdopterin molybdenumtransferase</fullName>
        <ecNumber evidence="11">2.10.1.1</ecNumber>
    </recommendedName>
</protein>
<evidence type="ECO:0000256" key="3">
    <source>
        <dbReference type="ARBA" id="ARBA00005046"/>
    </source>
</evidence>
<keyword evidence="8 11" id="KW-0460">Magnesium</keyword>
<dbReference type="Gene3D" id="3.90.105.10">
    <property type="entry name" value="Molybdopterin biosynthesis moea protein, domain 2"/>
    <property type="match status" value="1"/>
</dbReference>
<evidence type="ECO:0000256" key="10">
    <source>
        <dbReference type="ARBA" id="ARBA00047317"/>
    </source>
</evidence>
<dbReference type="InterPro" id="IPR005111">
    <property type="entry name" value="MoeA_C_domain_IV"/>
</dbReference>
<dbReference type="Pfam" id="PF00994">
    <property type="entry name" value="MoCF_biosynth"/>
    <property type="match status" value="1"/>
</dbReference>
<accession>B6JG31</accession>
<evidence type="ECO:0000256" key="6">
    <source>
        <dbReference type="ARBA" id="ARBA00022679"/>
    </source>
</evidence>
<evidence type="ECO:0000313" key="14">
    <source>
        <dbReference type="Proteomes" id="UP000007730"/>
    </source>
</evidence>
<keyword evidence="14" id="KW-1185">Reference proteome</keyword>
<dbReference type="InterPro" id="IPR036135">
    <property type="entry name" value="MoeA_linker/N_sf"/>
</dbReference>
<dbReference type="SUPFAM" id="SSF63867">
    <property type="entry name" value="MoeA C-terminal domain-like"/>
    <property type="match status" value="1"/>
</dbReference>
<dbReference type="InterPro" id="IPR001453">
    <property type="entry name" value="MoaB/Mog_dom"/>
</dbReference>
<evidence type="ECO:0000256" key="5">
    <source>
        <dbReference type="ARBA" id="ARBA00022505"/>
    </source>
</evidence>
<dbReference type="GO" id="GO:0061599">
    <property type="term" value="F:molybdopterin molybdotransferase activity"/>
    <property type="evidence" value="ECO:0007669"/>
    <property type="project" value="UniProtKB-UniRule"/>
</dbReference>
<dbReference type="PATRIC" id="fig|504832.7.peg.1849"/>
<evidence type="ECO:0000259" key="12">
    <source>
        <dbReference type="SMART" id="SM00852"/>
    </source>
</evidence>
<organism evidence="13 14">
    <name type="scientific">Afipia carboxidovorans (strain ATCC 49405 / DSM 1227 / KCTC 32145 / OM5)</name>
    <name type="common">Oligotropha carboxidovorans</name>
    <dbReference type="NCBI Taxonomy" id="504832"/>
    <lineage>
        <taxon>Bacteria</taxon>
        <taxon>Pseudomonadati</taxon>
        <taxon>Pseudomonadota</taxon>
        <taxon>Alphaproteobacteria</taxon>
        <taxon>Hyphomicrobiales</taxon>
        <taxon>Nitrobacteraceae</taxon>
        <taxon>Afipia</taxon>
    </lineage>
</organism>
<dbReference type="GO" id="GO:0005829">
    <property type="term" value="C:cytosol"/>
    <property type="evidence" value="ECO:0007669"/>
    <property type="project" value="TreeGrafter"/>
</dbReference>
<evidence type="ECO:0000256" key="2">
    <source>
        <dbReference type="ARBA" id="ARBA00002901"/>
    </source>
</evidence>
<dbReference type="Pfam" id="PF03454">
    <property type="entry name" value="MoeA_C"/>
    <property type="match status" value="1"/>
</dbReference>
<dbReference type="eggNOG" id="COG0303">
    <property type="taxonomic scope" value="Bacteria"/>
</dbReference>
<dbReference type="RefSeq" id="WP_012563446.1">
    <property type="nucleotide sequence ID" value="NC_011386.1"/>
</dbReference>
<dbReference type="SMART" id="SM00852">
    <property type="entry name" value="MoCF_biosynth"/>
    <property type="match status" value="1"/>
</dbReference>
<dbReference type="PANTHER" id="PTHR10192">
    <property type="entry name" value="MOLYBDOPTERIN BIOSYNTHESIS PROTEIN"/>
    <property type="match status" value="1"/>
</dbReference>
<dbReference type="GO" id="GO:0046872">
    <property type="term" value="F:metal ion binding"/>
    <property type="evidence" value="ECO:0007669"/>
    <property type="project" value="UniProtKB-UniRule"/>
</dbReference>
<dbReference type="KEGG" id="ocg:OCA5_c17270"/>